<dbReference type="RefSeq" id="WP_379189841.1">
    <property type="nucleotide sequence ID" value="NZ_JBHSOW010000070.1"/>
</dbReference>
<reference evidence="2" key="1">
    <citation type="journal article" date="2019" name="Int. J. Syst. Evol. Microbiol.">
        <title>The Global Catalogue of Microorganisms (GCM) 10K type strain sequencing project: providing services to taxonomists for standard genome sequencing and annotation.</title>
        <authorList>
            <consortium name="The Broad Institute Genomics Platform"/>
            <consortium name="The Broad Institute Genome Sequencing Center for Infectious Disease"/>
            <person name="Wu L."/>
            <person name="Ma J."/>
        </authorList>
    </citation>
    <scope>NUCLEOTIDE SEQUENCE [LARGE SCALE GENOMIC DNA]</scope>
    <source>
        <strain evidence="2">CGMCC 1.3240</strain>
    </source>
</reference>
<dbReference type="Proteomes" id="UP001596047">
    <property type="component" value="Unassembled WGS sequence"/>
</dbReference>
<dbReference type="Gene3D" id="3.40.190.10">
    <property type="entry name" value="Periplasmic binding protein-like II"/>
    <property type="match status" value="2"/>
</dbReference>
<proteinExistence type="predicted"/>
<dbReference type="SUPFAM" id="SSF53850">
    <property type="entry name" value="Periplasmic binding protein-like II"/>
    <property type="match status" value="1"/>
</dbReference>
<evidence type="ECO:0000313" key="2">
    <source>
        <dbReference type="Proteomes" id="UP001596047"/>
    </source>
</evidence>
<organism evidence="1 2">
    <name type="scientific">Paenibacillus solisilvae</name>
    <dbReference type="NCBI Taxonomy" id="2486751"/>
    <lineage>
        <taxon>Bacteria</taxon>
        <taxon>Bacillati</taxon>
        <taxon>Bacillota</taxon>
        <taxon>Bacilli</taxon>
        <taxon>Bacillales</taxon>
        <taxon>Paenibacillaceae</taxon>
        <taxon>Paenibacillus</taxon>
    </lineage>
</organism>
<keyword evidence="2" id="KW-1185">Reference proteome</keyword>
<comment type="caution">
    <text evidence="1">The sequence shown here is derived from an EMBL/GenBank/DDBJ whole genome shotgun (WGS) entry which is preliminary data.</text>
</comment>
<gene>
    <name evidence="1" type="ORF">ACFPYJ_19400</name>
</gene>
<name>A0ABW0VZW0_9BACL</name>
<accession>A0ABW0VZW0</accession>
<protein>
    <recommendedName>
        <fullName evidence="3">ABC transporter substrate-binding protein</fullName>
    </recommendedName>
</protein>
<evidence type="ECO:0000313" key="1">
    <source>
        <dbReference type="EMBL" id="MFC5651232.1"/>
    </source>
</evidence>
<sequence length="113" mass="12284">MPVSPGVDPLTSYIHNFAAAKATKHPKEAWAVLEALSSPGSYKDDASARGIIFHRRSVLNDDANAILTELGMPSNASVISKMLEKGKTFNFTPTYSEEDKVYADNGEKILAKK</sequence>
<evidence type="ECO:0008006" key="3">
    <source>
        <dbReference type="Google" id="ProtNLM"/>
    </source>
</evidence>
<dbReference type="EMBL" id="JBHSOW010000070">
    <property type="protein sequence ID" value="MFC5651232.1"/>
    <property type="molecule type" value="Genomic_DNA"/>
</dbReference>